<evidence type="ECO:0008006" key="4">
    <source>
        <dbReference type="Google" id="ProtNLM"/>
    </source>
</evidence>
<keyword evidence="1" id="KW-0732">Signal</keyword>
<dbReference type="EMBL" id="CP022684">
    <property type="protein sequence ID" value="AUM13164.1"/>
    <property type="molecule type" value="Genomic_DNA"/>
</dbReference>
<sequence length="304" mass="33838">MNILRTLCASIVALCVLAFSAPLLAGDNPNLLVMGEDGDKDTVPRSSRVFKRVLDALNEEMHNAGFNMYDETAITLGDFAQGRSRRTDAEIIDVARSVRRPPIDVAVIFQIYASAKPLDHTTKVKVRISGRMLNVKTGQRLGNFEVDTPQEWNAEPECNRECILEVVGNYSKTIAADLGAVLAEKLAWMVEGDSDGSAATGESQLPMAFNLIFDGFTPDDMLSIEEYIVIFSGYKSHRPVYSSARRSEIWYESTIKSAKLNRNLQKMLKELDLSGMVQFAGNTYSVKKIARRNETKKPDTKDGW</sequence>
<feature type="signal peptide" evidence="1">
    <location>
        <begin position="1"/>
        <end position="25"/>
    </location>
</feature>
<organism evidence="2 3">
    <name type="scientific">Ketobacter alkanivorans</name>
    <dbReference type="NCBI Taxonomy" id="1917421"/>
    <lineage>
        <taxon>Bacteria</taxon>
        <taxon>Pseudomonadati</taxon>
        <taxon>Pseudomonadota</taxon>
        <taxon>Gammaproteobacteria</taxon>
        <taxon>Pseudomonadales</taxon>
        <taxon>Ketobacteraceae</taxon>
        <taxon>Ketobacter</taxon>
    </lineage>
</organism>
<evidence type="ECO:0000313" key="3">
    <source>
        <dbReference type="Proteomes" id="UP000235116"/>
    </source>
</evidence>
<evidence type="ECO:0000313" key="2">
    <source>
        <dbReference type="EMBL" id="AUM13164.1"/>
    </source>
</evidence>
<dbReference type="OrthoDB" id="5446097at2"/>
<dbReference type="RefSeq" id="WP_101894542.1">
    <property type="nucleotide sequence ID" value="NZ_CP022684.1"/>
</dbReference>
<accession>A0A2K9LQR8</accession>
<keyword evidence="3" id="KW-1185">Reference proteome</keyword>
<dbReference type="KEGG" id="kak:Kalk_12325"/>
<feature type="chain" id="PRO_5014629667" description="Flagellar assembly protein T N-terminal domain-containing protein" evidence="1">
    <location>
        <begin position="26"/>
        <end position="304"/>
    </location>
</feature>
<evidence type="ECO:0000256" key="1">
    <source>
        <dbReference type="SAM" id="SignalP"/>
    </source>
</evidence>
<name>A0A2K9LQR8_9GAMM</name>
<proteinExistence type="predicted"/>
<gene>
    <name evidence="2" type="ORF">Kalk_12325</name>
</gene>
<dbReference type="AlphaFoldDB" id="A0A2K9LQR8"/>
<dbReference type="Proteomes" id="UP000235116">
    <property type="component" value="Chromosome"/>
</dbReference>
<reference evidence="3" key="1">
    <citation type="submission" date="2017-08" db="EMBL/GenBank/DDBJ databases">
        <title>Direct submision.</title>
        <authorList>
            <person name="Kim S.-J."/>
            <person name="Rhee S.-K."/>
        </authorList>
    </citation>
    <scope>NUCLEOTIDE SEQUENCE [LARGE SCALE GENOMIC DNA]</scope>
    <source>
        <strain evidence="3">GI5</strain>
    </source>
</reference>
<protein>
    <recommendedName>
        <fullName evidence="4">Flagellar assembly protein T N-terminal domain-containing protein</fullName>
    </recommendedName>
</protein>